<evidence type="ECO:0000313" key="9">
    <source>
        <dbReference type="Proteomes" id="UP000019374"/>
    </source>
</evidence>
<dbReference type="Proteomes" id="UP000019374">
    <property type="component" value="Unassembled WGS sequence"/>
</dbReference>
<protein>
    <submittedName>
        <fullName evidence="8">Gamma interferon inducible lysosomal thiol reductase GILT</fullName>
    </submittedName>
</protein>
<dbReference type="HOGENOM" id="CLU_072148_0_0_1"/>
<evidence type="ECO:0000256" key="3">
    <source>
        <dbReference type="ARBA" id="ARBA00022525"/>
    </source>
</evidence>
<proteinExistence type="inferred from homology"/>
<dbReference type="PANTHER" id="PTHR13234:SF8">
    <property type="entry name" value="GAMMA-INTERFERON-INDUCIBLE LYSOSOMAL THIOL REDUCTASE"/>
    <property type="match status" value="1"/>
</dbReference>
<keyword evidence="7" id="KW-0812">Transmembrane</keyword>
<reference evidence="8 9" key="1">
    <citation type="journal article" date="2013" name="Chin. Sci. Bull.">
        <title>Genome survey uncovers the secrets of sex and lifestyle in caterpillar fungus.</title>
        <authorList>
            <person name="Hu X."/>
            <person name="Zhang Y."/>
            <person name="Xiao G."/>
            <person name="Zheng P."/>
            <person name="Xia Y."/>
            <person name="Zhang X."/>
            <person name="St Leger R.J."/>
            <person name="Liu X."/>
            <person name="Wang C."/>
        </authorList>
    </citation>
    <scope>NUCLEOTIDE SEQUENCE [LARGE SCALE GENOMIC DNA]</scope>
    <source>
        <strain evidence="9">Co18 / CGMCC 3.14243</strain>
        <tissue evidence="8">Fruit-body</tissue>
    </source>
</reference>
<feature type="transmembrane region" description="Helical" evidence="7">
    <location>
        <begin position="25"/>
        <end position="43"/>
    </location>
</feature>
<comment type="similarity">
    <text evidence="2">Belongs to the GILT family.</text>
</comment>
<dbReference type="eggNOG" id="ENOG502S2JI">
    <property type="taxonomic scope" value="Eukaryota"/>
</dbReference>
<keyword evidence="3" id="KW-0964">Secreted</keyword>
<gene>
    <name evidence="8" type="ORF">OCS_05694</name>
</gene>
<evidence type="ECO:0000256" key="6">
    <source>
        <dbReference type="SAM" id="MobiDB-lite"/>
    </source>
</evidence>
<dbReference type="GO" id="GO:0005576">
    <property type="term" value="C:extracellular region"/>
    <property type="evidence" value="ECO:0007669"/>
    <property type="project" value="UniProtKB-SubCell"/>
</dbReference>
<accession>T5A844</accession>
<feature type="compositionally biased region" description="Gly residues" evidence="6">
    <location>
        <begin position="58"/>
        <end position="71"/>
    </location>
</feature>
<keyword evidence="5" id="KW-0325">Glycoprotein</keyword>
<dbReference type="AlphaFoldDB" id="T5A844"/>
<feature type="region of interest" description="Disordered" evidence="6">
    <location>
        <begin position="52"/>
        <end position="81"/>
    </location>
</feature>
<evidence type="ECO:0000313" key="8">
    <source>
        <dbReference type="EMBL" id="EQK98595.1"/>
    </source>
</evidence>
<dbReference type="GO" id="GO:0016671">
    <property type="term" value="F:oxidoreductase activity, acting on a sulfur group of donors, disulfide as acceptor"/>
    <property type="evidence" value="ECO:0007669"/>
    <property type="project" value="InterPro"/>
</dbReference>
<comment type="subcellular location">
    <subcellularLocation>
        <location evidence="1">Secreted</location>
    </subcellularLocation>
</comment>
<dbReference type="InterPro" id="IPR004911">
    <property type="entry name" value="Interferon-induced_GILT"/>
</dbReference>
<evidence type="ECO:0000256" key="1">
    <source>
        <dbReference type="ARBA" id="ARBA00004613"/>
    </source>
</evidence>
<name>T5A844_OPHSC</name>
<dbReference type="OrthoDB" id="958254at2759"/>
<sequence length="237" mass="25802">MDDKAKSYSNIRQQNLAMPPRSRPVVRLLLLLVFIVAVGFYTVPRPLSWRPSFASGTTGTGTTGTGTGTTGTTGTPVANRGAVKKPGLVPLEAHVISKCPDTRDALRQLILPVMQRVHDKVDFKLNFIGTPTANDGVECKHGPSECLGNIIELCARELYPEPKINLGFIMCLTKDYKDIPNRALIEDCALEHAIDFKALNECATRDDGAHGLELLRNSVQRTADVSRDTCRRGGCGN</sequence>
<dbReference type="Pfam" id="PF03227">
    <property type="entry name" value="GILT"/>
    <property type="match status" value="1"/>
</dbReference>
<keyword evidence="7" id="KW-0472">Membrane</keyword>
<dbReference type="PANTHER" id="PTHR13234">
    <property type="entry name" value="GAMMA-INTERFERON INDUCIBLE LYSOSOMAL THIOL REDUCTASE GILT"/>
    <property type="match status" value="1"/>
</dbReference>
<organism evidence="8 9">
    <name type="scientific">Ophiocordyceps sinensis (strain Co18 / CGMCC 3.14243)</name>
    <name type="common">Yarsagumba caterpillar fungus</name>
    <name type="synonym">Hirsutella sinensis</name>
    <dbReference type="NCBI Taxonomy" id="911162"/>
    <lineage>
        <taxon>Eukaryota</taxon>
        <taxon>Fungi</taxon>
        <taxon>Dikarya</taxon>
        <taxon>Ascomycota</taxon>
        <taxon>Pezizomycotina</taxon>
        <taxon>Sordariomycetes</taxon>
        <taxon>Hypocreomycetidae</taxon>
        <taxon>Hypocreales</taxon>
        <taxon>Ophiocordycipitaceae</taxon>
        <taxon>Ophiocordyceps</taxon>
    </lineage>
</organism>
<evidence type="ECO:0000256" key="2">
    <source>
        <dbReference type="ARBA" id="ARBA00005679"/>
    </source>
</evidence>
<keyword evidence="7" id="KW-1133">Transmembrane helix</keyword>
<evidence type="ECO:0000256" key="7">
    <source>
        <dbReference type="SAM" id="Phobius"/>
    </source>
</evidence>
<evidence type="ECO:0000256" key="5">
    <source>
        <dbReference type="ARBA" id="ARBA00023180"/>
    </source>
</evidence>
<keyword evidence="4" id="KW-0732">Signal</keyword>
<evidence type="ECO:0000256" key="4">
    <source>
        <dbReference type="ARBA" id="ARBA00022729"/>
    </source>
</evidence>
<dbReference type="EMBL" id="KE654422">
    <property type="protein sequence ID" value="EQK98595.1"/>
    <property type="molecule type" value="Genomic_DNA"/>
</dbReference>